<dbReference type="AlphaFoldDB" id="A0ABD0U791"/>
<reference evidence="3 4" key="1">
    <citation type="journal article" date="2024" name="Plant Biotechnol. J.">
        <title>Dendrobium thyrsiflorum genome and its molecular insights into genes involved in important horticultural traits.</title>
        <authorList>
            <person name="Chen B."/>
            <person name="Wang J.Y."/>
            <person name="Zheng P.J."/>
            <person name="Li K.L."/>
            <person name="Liang Y.M."/>
            <person name="Chen X.F."/>
            <person name="Zhang C."/>
            <person name="Zhao X."/>
            <person name="He X."/>
            <person name="Zhang G.Q."/>
            <person name="Liu Z.J."/>
            <person name="Xu Q."/>
        </authorList>
    </citation>
    <scope>NUCLEOTIDE SEQUENCE [LARGE SCALE GENOMIC DNA]</scope>
    <source>
        <strain evidence="3">GZMU011</strain>
    </source>
</reference>
<accession>A0ABD0U791</accession>
<feature type="region of interest" description="Disordered" evidence="2">
    <location>
        <begin position="243"/>
        <end position="296"/>
    </location>
</feature>
<evidence type="ECO:0000256" key="2">
    <source>
        <dbReference type="SAM" id="MobiDB-lite"/>
    </source>
</evidence>
<feature type="region of interest" description="Disordered" evidence="2">
    <location>
        <begin position="1"/>
        <end position="36"/>
    </location>
</feature>
<evidence type="ECO:0000313" key="3">
    <source>
        <dbReference type="EMBL" id="KAL0908270.1"/>
    </source>
</evidence>
<keyword evidence="4" id="KW-1185">Reference proteome</keyword>
<feature type="compositionally biased region" description="Low complexity" evidence="2">
    <location>
        <begin position="281"/>
        <end position="295"/>
    </location>
</feature>
<gene>
    <name evidence="3" type="ORF">M5K25_022758</name>
</gene>
<evidence type="ECO:0000256" key="1">
    <source>
        <dbReference type="SAM" id="Coils"/>
    </source>
</evidence>
<feature type="coiled-coil region" evidence="1">
    <location>
        <begin position="317"/>
        <end position="379"/>
    </location>
</feature>
<proteinExistence type="predicted"/>
<dbReference type="Proteomes" id="UP001552299">
    <property type="component" value="Unassembled WGS sequence"/>
</dbReference>
<protein>
    <submittedName>
        <fullName evidence="3">Uncharacterized protein</fullName>
    </submittedName>
</protein>
<organism evidence="3 4">
    <name type="scientific">Dendrobium thyrsiflorum</name>
    <name type="common">Pinecone-like raceme dendrobium</name>
    <name type="synonym">Orchid</name>
    <dbReference type="NCBI Taxonomy" id="117978"/>
    <lineage>
        <taxon>Eukaryota</taxon>
        <taxon>Viridiplantae</taxon>
        <taxon>Streptophyta</taxon>
        <taxon>Embryophyta</taxon>
        <taxon>Tracheophyta</taxon>
        <taxon>Spermatophyta</taxon>
        <taxon>Magnoliopsida</taxon>
        <taxon>Liliopsida</taxon>
        <taxon>Asparagales</taxon>
        <taxon>Orchidaceae</taxon>
        <taxon>Epidendroideae</taxon>
        <taxon>Malaxideae</taxon>
        <taxon>Dendrobiinae</taxon>
        <taxon>Dendrobium</taxon>
    </lineage>
</organism>
<evidence type="ECO:0000313" key="4">
    <source>
        <dbReference type="Proteomes" id="UP001552299"/>
    </source>
</evidence>
<dbReference type="EMBL" id="JANQDX010000017">
    <property type="protein sequence ID" value="KAL0908270.1"/>
    <property type="molecule type" value="Genomic_DNA"/>
</dbReference>
<keyword evidence="1" id="KW-0175">Coiled coil</keyword>
<sequence length="491" mass="55061">MEVMAGEDRSSGDLPARRDPAVQNDGERRLNKGVKADDPVSTITGDHLTVLRKRFHFPNDLVVTVPKRSDRACLPPLGYLAIYEANMRAGLQFPPPPELIEILVACGVSLSQFSFRATSVTVGLIAFFKDRGAVLTPKILSRMGRFTSDAHGHVRTRDPSRSWATAFFFVKNDWGLTEKWGKLKDLPAPSHIGDEDITRILKVPDVEHLRYEIHYLSKFTEEEFLLKVGLSFQAGRSDAKMFKKSSKVPEPPAPASKVAFKRPDMGDNPQALSKKKKLQGPVLSSNKVPPSSSPVKFHIPEDVLNHKCIGRHRADDLGEYKRKYDRNVKEIKVVEEELCECRTELANIVNFVSLQNQQIDRLQIDLVEAQAEVTQLLKDQKASMEKISALEAENKRVIEDFKRSITFKTIIQDHVQKALKALEQQCTDEGFIISFLKGVCLVQRKTEVAVEGLTHSQASSSSPSYSDGDKIKSELQKAFALEVDDEIIDVE</sequence>
<name>A0ABD0U791_DENTH</name>
<comment type="caution">
    <text evidence="3">The sequence shown here is derived from an EMBL/GenBank/DDBJ whole genome shotgun (WGS) entry which is preliminary data.</text>
</comment>